<dbReference type="EMBL" id="CM029043">
    <property type="protein sequence ID" value="KAG2609688.1"/>
    <property type="molecule type" value="Genomic_DNA"/>
</dbReference>
<dbReference type="Pfam" id="PF12274">
    <property type="entry name" value="DUF3615"/>
    <property type="match status" value="1"/>
</dbReference>
<protein>
    <recommendedName>
        <fullName evidence="2">DUF3615 domain-containing protein</fullName>
    </recommendedName>
</protein>
<feature type="domain" description="DUF3615" evidence="2">
    <location>
        <begin position="131"/>
        <end position="228"/>
    </location>
</feature>
<evidence type="ECO:0000313" key="4">
    <source>
        <dbReference type="Proteomes" id="UP000823388"/>
    </source>
</evidence>
<feature type="region of interest" description="Disordered" evidence="1">
    <location>
        <begin position="87"/>
        <end position="116"/>
    </location>
</feature>
<feature type="region of interest" description="Disordered" evidence="1">
    <location>
        <begin position="30"/>
        <end position="57"/>
    </location>
</feature>
<dbReference type="PANTHER" id="PTHR34710">
    <property type="entry name" value="OS03G0834100 PROTEIN"/>
    <property type="match status" value="1"/>
</dbReference>
<proteinExistence type="predicted"/>
<dbReference type="PANTHER" id="PTHR34710:SF10">
    <property type="entry name" value="EXPRESSED PROTEIN"/>
    <property type="match status" value="1"/>
</dbReference>
<dbReference type="Proteomes" id="UP000823388">
    <property type="component" value="Chromosome 4K"/>
</dbReference>
<comment type="caution">
    <text evidence="3">The sequence shown here is derived from an EMBL/GenBank/DDBJ whole genome shotgun (WGS) entry which is preliminary data.</text>
</comment>
<evidence type="ECO:0000259" key="2">
    <source>
        <dbReference type="Pfam" id="PF12274"/>
    </source>
</evidence>
<dbReference type="AlphaFoldDB" id="A0A8T0TJ43"/>
<evidence type="ECO:0000313" key="3">
    <source>
        <dbReference type="EMBL" id="KAG2609688.1"/>
    </source>
</evidence>
<sequence length="242" mass="27140">MFVGPESFGFSARWIFRPASPLLSSLHRYKSSVPSGPGARARRERRGSAIGSVDSSAAGLGGCAEWAPAPALKDLLPELSREEQLRLQNRGFSGRDRRKCKGRITTEASPPSFSMAHRTEEERDAFLIRTVQHALCHYNARHQGGEFDAVKPLMEARVGFRGQVWFHLNFWARSRSTNKIKRFFAEVHYKRSSDPIKGPKLTPILEICTIIEEPLSQYRRTCAFCPARCDTASLFAGTTRIG</sequence>
<keyword evidence="4" id="KW-1185">Reference proteome</keyword>
<dbReference type="OrthoDB" id="693786at2759"/>
<gene>
    <name evidence="3" type="ORF">PVAP13_4KG061966</name>
</gene>
<accession>A0A8T0TJ43</accession>
<evidence type="ECO:0000256" key="1">
    <source>
        <dbReference type="SAM" id="MobiDB-lite"/>
    </source>
</evidence>
<name>A0A8T0TJ43_PANVG</name>
<organism evidence="3 4">
    <name type="scientific">Panicum virgatum</name>
    <name type="common">Blackwell switchgrass</name>
    <dbReference type="NCBI Taxonomy" id="38727"/>
    <lineage>
        <taxon>Eukaryota</taxon>
        <taxon>Viridiplantae</taxon>
        <taxon>Streptophyta</taxon>
        <taxon>Embryophyta</taxon>
        <taxon>Tracheophyta</taxon>
        <taxon>Spermatophyta</taxon>
        <taxon>Magnoliopsida</taxon>
        <taxon>Liliopsida</taxon>
        <taxon>Poales</taxon>
        <taxon>Poaceae</taxon>
        <taxon>PACMAD clade</taxon>
        <taxon>Panicoideae</taxon>
        <taxon>Panicodae</taxon>
        <taxon>Paniceae</taxon>
        <taxon>Panicinae</taxon>
        <taxon>Panicum</taxon>
        <taxon>Panicum sect. Hiantes</taxon>
    </lineage>
</organism>
<reference evidence="3" key="1">
    <citation type="submission" date="2020-05" db="EMBL/GenBank/DDBJ databases">
        <title>WGS assembly of Panicum virgatum.</title>
        <authorList>
            <person name="Lovell J.T."/>
            <person name="Jenkins J."/>
            <person name="Shu S."/>
            <person name="Juenger T.E."/>
            <person name="Schmutz J."/>
        </authorList>
    </citation>
    <scope>NUCLEOTIDE SEQUENCE</scope>
    <source>
        <strain evidence="3">AP13</strain>
    </source>
</reference>
<dbReference type="InterPro" id="IPR022059">
    <property type="entry name" value="DUF3615"/>
</dbReference>